<keyword evidence="3" id="KW-1185">Reference proteome</keyword>
<dbReference type="AlphaFoldDB" id="A0A432XMC2"/>
<dbReference type="EMBL" id="PIPU01000001">
    <property type="protein sequence ID" value="RUO49858.1"/>
    <property type="molecule type" value="Genomic_DNA"/>
</dbReference>
<sequence length="268" mass="29033">MEKPRVSDNSNNTTPVIARGDFAQALRGEIKLSVGPMLQRAWEITLRSLPWMLGIFLVLLLINLLVSNVLGMFFPFDEEALATQATIDLEQLPVGNIIASSLLQEILMAPFSALLIYVGLVNAAERKPSFEGLRGTLQHAPQIMLVALFKIILTAILAAVLIGLGSLISGGFALILTVLVVIYLQLSLMLAVPFVIDRELNAFRALIASFLVINKTMFPVLGLMALMGIILLISAIPLLLGLIFTLPMAFNAVGVVYHSLIGVDEETV</sequence>
<evidence type="ECO:0000256" key="1">
    <source>
        <dbReference type="SAM" id="Phobius"/>
    </source>
</evidence>
<keyword evidence="1" id="KW-0812">Transmembrane</keyword>
<feature type="transmembrane region" description="Helical" evidence="1">
    <location>
        <begin position="145"/>
        <end position="168"/>
    </location>
</feature>
<evidence type="ECO:0000313" key="2">
    <source>
        <dbReference type="EMBL" id="RUO49858.1"/>
    </source>
</evidence>
<feature type="transmembrane region" description="Helical" evidence="1">
    <location>
        <begin position="49"/>
        <end position="74"/>
    </location>
</feature>
<keyword evidence="1" id="KW-1133">Transmembrane helix</keyword>
<protein>
    <recommendedName>
        <fullName evidence="4">DUF2189 domain-containing protein</fullName>
    </recommendedName>
</protein>
<name>A0A432XMC2_9GAMM</name>
<feature type="transmembrane region" description="Helical" evidence="1">
    <location>
        <begin position="217"/>
        <end position="250"/>
    </location>
</feature>
<gene>
    <name evidence="2" type="ORF">CWE24_05140</name>
</gene>
<proteinExistence type="predicted"/>
<organism evidence="2 3">
    <name type="scientific">Pseudidiomarina donghaiensis</name>
    <dbReference type="NCBI Taxonomy" id="519452"/>
    <lineage>
        <taxon>Bacteria</taxon>
        <taxon>Pseudomonadati</taxon>
        <taxon>Pseudomonadota</taxon>
        <taxon>Gammaproteobacteria</taxon>
        <taxon>Alteromonadales</taxon>
        <taxon>Idiomarinaceae</taxon>
        <taxon>Pseudidiomarina</taxon>
    </lineage>
</organism>
<feature type="transmembrane region" description="Helical" evidence="1">
    <location>
        <begin position="106"/>
        <end position="124"/>
    </location>
</feature>
<evidence type="ECO:0008006" key="4">
    <source>
        <dbReference type="Google" id="ProtNLM"/>
    </source>
</evidence>
<comment type="caution">
    <text evidence="2">The sequence shown here is derived from an EMBL/GenBank/DDBJ whole genome shotgun (WGS) entry which is preliminary data.</text>
</comment>
<accession>A0A432XMC2</accession>
<dbReference type="Proteomes" id="UP000286985">
    <property type="component" value="Unassembled WGS sequence"/>
</dbReference>
<reference evidence="3" key="1">
    <citation type="journal article" date="2018" name="Front. Microbiol.">
        <title>Genome-Based Analysis Reveals the Taxonomy and Diversity of the Family Idiomarinaceae.</title>
        <authorList>
            <person name="Liu Y."/>
            <person name="Lai Q."/>
            <person name="Shao Z."/>
        </authorList>
    </citation>
    <scope>NUCLEOTIDE SEQUENCE [LARGE SCALE GENOMIC DNA]</scope>
    <source>
        <strain evidence="3">908033</strain>
    </source>
</reference>
<feature type="transmembrane region" description="Helical" evidence="1">
    <location>
        <begin position="174"/>
        <end position="196"/>
    </location>
</feature>
<dbReference type="STRING" id="519452.SAMN04488139_1169"/>
<keyword evidence="1" id="KW-0472">Membrane</keyword>
<evidence type="ECO:0000313" key="3">
    <source>
        <dbReference type="Proteomes" id="UP000286985"/>
    </source>
</evidence>